<dbReference type="Proteomes" id="UP000037136">
    <property type="component" value="Unassembled WGS sequence"/>
</dbReference>
<sequence>MPASAPLRRVKFVASDPSRGGLPVKRKQVQQACVACRRRKRRCVHAELSTADEALGSSPSHPTCISVRLGSDRSEPGPSSVQPLLTPPPRPQVDHEFHDKPQSSRFVGDLNPEGIFIEATASASSRHKGHVGIWLSSSGQLSNLIISRPLPIVDQLLLPFAREHCLACLPPDDDYRRIKIIYLDKIHPILPVISVAALDRSPQSPCGVVLRQLVCLAASADPEAASSLRLHNKGPDLLTPQSFSESLTSAVRTILETSLIADRVIHIRALAMLSLYMQPTCADEADLPAQLGGRAIHHVQTLGLQVLRHDTPNCDDDLHNLFCVVWALDRINAAVYGRPCLMHERDIGVDLEACIRKSPPCFRLFLFVIHWLDQVIELYRPGPSTEASGLHKAASVDLPILETMIVDADALKVASSLIATIETLYHAVIILSCRLPRPGMSPVATTHPSPSANARRSLAAERIARAVSEDQLSAMPFVPYAVSLALSVEYRKMRHSRLPMFRARSMSAFKRNCELLRKFDDSSWNANVVAGLGERVLREMERAATMLTKDTGPTMPDTGFSPASVGAGDDGPRRPADLAMTHATTTSAMSADFSLVDAISDEHVFSYIDPSFNLDAVEDALEANLDITLPLNWGDWGQFAS</sequence>
<dbReference type="PANTHER" id="PTHR47171">
    <property type="entry name" value="FARA-RELATED"/>
    <property type="match status" value="1"/>
</dbReference>
<keyword evidence="1" id="KW-0862">Zinc</keyword>
<feature type="region of interest" description="Disordered" evidence="6">
    <location>
        <begin position="549"/>
        <end position="570"/>
    </location>
</feature>
<dbReference type="GO" id="GO:0003677">
    <property type="term" value="F:DNA binding"/>
    <property type="evidence" value="ECO:0007669"/>
    <property type="project" value="UniProtKB-KW"/>
</dbReference>
<dbReference type="OrthoDB" id="10031947at2759"/>
<comment type="caution">
    <text evidence="8">The sequence shown here is derived from an EMBL/GenBank/DDBJ whole genome shotgun (WGS) entry which is preliminary data.</text>
</comment>
<protein>
    <recommendedName>
        <fullName evidence="7">Xylanolytic transcriptional activator regulatory domain-containing protein</fullName>
    </recommendedName>
</protein>
<evidence type="ECO:0000256" key="2">
    <source>
        <dbReference type="ARBA" id="ARBA00023015"/>
    </source>
</evidence>
<dbReference type="InterPro" id="IPR052073">
    <property type="entry name" value="Amide_Lactam_Regulators"/>
</dbReference>
<dbReference type="Pfam" id="PF04082">
    <property type="entry name" value="Fungal_trans"/>
    <property type="match status" value="1"/>
</dbReference>
<keyword evidence="3" id="KW-0238">DNA-binding</keyword>
<evidence type="ECO:0000256" key="4">
    <source>
        <dbReference type="ARBA" id="ARBA00023163"/>
    </source>
</evidence>
<keyword evidence="5" id="KW-0539">Nucleus</keyword>
<keyword evidence="4" id="KW-0804">Transcription</keyword>
<dbReference type="AlphaFoldDB" id="A0A2A9PNF6"/>
<dbReference type="SMART" id="SM00906">
    <property type="entry name" value="Fungal_trans"/>
    <property type="match status" value="1"/>
</dbReference>
<evidence type="ECO:0000256" key="5">
    <source>
        <dbReference type="ARBA" id="ARBA00023242"/>
    </source>
</evidence>
<dbReference type="GO" id="GO:0008270">
    <property type="term" value="F:zinc ion binding"/>
    <property type="evidence" value="ECO:0007669"/>
    <property type="project" value="InterPro"/>
</dbReference>
<keyword evidence="9" id="KW-1185">Reference proteome</keyword>
<evidence type="ECO:0000313" key="9">
    <source>
        <dbReference type="Proteomes" id="UP000037136"/>
    </source>
</evidence>
<organism evidence="8 9">
    <name type="scientific">Ophiocordyceps unilateralis</name>
    <name type="common">Zombie-ant fungus</name>
    <name type="synonym">Torrubia unilateralis</name>
    <dbReference type="NCBI Taxonomy" id="268505"/>
    <lineage>
        <taxon>Eukaryota</taxon>
        <taxon>Fungi</taxon>
        <taxon>Dikarya</taxon>
        <taxon>Ascomycota</taxon>
        <taxon>Pezizomycotina</taxon>
        <taxon>Sordariomycetes</taxon>
        <taxon>Hypocreomycetidae</taxon>
        <taxon>Hypocreales</taxon>
        <taxon>Ophiocordycipitaceae</taxon>
        <taxon>Ophiocordyceps</taxon>
    </lineage>
</organism>
<dbReference type="CDD" id="cd00067">
    <property type="entry name" value="GAL4"/>
    <property type="match status" value="1"/>
</dbReference>
<proteinExistence type="predicted"/>
<feature type="domain" description="Xylanolytic transcriptional activator regulatory" evidence="7">
    <location>
        <begin position="288"/>
        <end position="358"/>
    </location>
</feature>
<reference evidence="8 9" key="2">
    <citation type="journal article" date="2017" name="Sci. Rep.">
        <title>Ant-infecting Ophiocordyceps genomes reveal a high diversity of potential behavioral manipulation genes and a possible major role for enterotoxins.</title>
        <authorList>
            <person name="de Bekker C."/>
            <person name="Ohm R.A."/>
            <person name="Evans H.C."/>
            <person name="Brachmann A."/>
            <person name="Hughes D.P."/>
        </authorList>
    </citation>
    <scope>NUCLEOTIDE SEQUENCE [LARGE SCALE GENOMIC DNA]</scope>
    <source>
        <strain evidence="8 9">SC16a</strain>
    </source>
</reference>
<dbReference type="GO" id="GO:0006351">
    <property type="term" value="P:DNA-templated transcription"/>
    <property type="evidence" value="ECO:0007669"/>
    <property type="project" value="InterPro"/>
</dbReference>
<reference evidence="8 9" key="1">
    <citation type="journal article" date="2015" name="BMC Genomics">
        <title>Gene expression during zombie ant biting behavior reflects the complexity underlying fungal parasitic behavioral manipulation.</title>
        <authorList>
            <person name="de Bekker C."/>
            <person name="Ohm R.A."/>
            <person name="Loreto R.G."/>
            <person name="Sebastian A."/>
            <person name="Albert I."/>
            <person name="Merrow M."/>
            <person name="Brachmann A."/>
            <person name="Hughes D.P."/>
        </authorList>
    </citation>
    <scope>NUCLEOTIDE SEQUENCE [LARGE SCALE GENOMIC DNA]</scope>
    <source>
        <strain evidence="8 9">SC16a</strain>
    </source>
</reference>
<evidence type="ECO:0000313" key="8">
    <source>
        <dbReference type="EMBL" id="PFH62591.1"/>
    </source>
</evidence>
<dbReference type="PANTHER" id="PTHR47171:SF6">
    <property type="entry name" value="SPECIFIC TRANSCRIPTION FACTOR, PUTATIVE (AFU_ORTHOLOGUE AFUA_2G06130)-RELATED"/>
    <property type="match status" value="1"/>
</dbReference>
<evidence type="ECO:0000256" key="6">
    <source>
        <dbReference type="SAM" id="MobiDB-lite"/>
    </source>
</evidence>
<accession>A0A2A9PNF6</accession>
<dbReference type="CDD" id="cd12148">
    <property type="entry name" value="fungal_TF_MHR"/>
    <property type="match status" value="1"/>
</dbReference>
<evidence type="ECO:0000256" key="1">
    <source>
        <dbReference type="ARBA" id="ARBA00022833"/>
    </source>
</evidence>
<feature type="region of interest" description="Disordered" evidence="6">
    <location>
        <begin position="51"/>
        <end position="92"/>
    </location>
</feature>
<dbReference type="STRING" id="268505.A0A2A9PNF6"/>
<evidence type="ECO:0000259" key="7">
    <source>
        <dbReference type="SMART" id="SM00906"/>
    </source>
</evidence>
<name>A0A2A9PNF6_OPHUN</name>
<gene>
    <name evidence="8" type="ORF">XA68_12843</name>
</gene>
<dbReference type="InterPro" id="IPR001138">
    <property type="entry name" value="Zn2Cys6_DnaBD"/>
</dbReference>
<keyword evidence="2" id="KW-0805">Transcription regulation</keyword>
<dbReference type="GO" id="GO:0000981">
    <property type="term" value="F:DNA-binding transcription factor activity, RNA polymerase II-specific"/>
    <property type="evidence" value="ECO:0007669"/>
    <property type="project" value="InterPro"/>
</dbReference>
<dbReference type="EMBL" id="LAZP02000023">
    <property type="protein sequence ID" value="PFH62591.1"/>
    <property type="molecule type" value="Genomic_DNA"/>
</dbReference>
<dbReference type="InterPro" id="IPR007219">
    <property type="entry name" value="XnlR_reg_dom"/>
</dbReference>
<evidence type="ECO:0000256" key="3">
    <source>
        <dbReference type="ARBA" id="ARBA00023125"/>
    </source>
</evidence>